<protein>
    <recommendedName>
        <fullName evidence="4">ABC-2 type transport system permease protein</fullName>
    </recommendedName>
</protein>
<evidence type="ECO:0000256" key="1">
    <source>
        <dbReference type="SAM" id="Phobius"/>
    </source>
</evidence>
<feature type="transmembrane region" description="Helical" evidence="1">
    <location>
        <begin position="67"/>
        <end position="85"/>
    </location>
</feature>
<organism evidence="2 3">
    <name type="scientific">Microbacterium trichothecenolyticum</name>
    <name type="common">Aureobacterium trichothecenolyticum</name>
    <dbReference type="NCBI Taxonomy" id="69370"/>
    <lineage>
        <taxon>Bacteria</taxon>
        <taxon>Bacillati</taxon>
        <taxon>Actinomycetota</taxon>
        <taxon>Actinomycetes</taxon>
        <taxon>Micrococcales</taxon>
        <taxon>Microbacteriaceae</taxon>
        <taxon>Microbacterium</taxon>
    </lineage>
</organism>
<keyword evidence="1" id="KW-0472">Membrane</keyword>
<keyword evidence="1" id="KW-1133">Transmembrane helix</keyword>
<keyword evidence="3" id="KW-1185">Reference proteome</keyword>
<feature type="transmembrane region" description="Helical" evidence="1">
    <location>
        <begin position="15"/>
        <end position="34"/>
    </location>
</feature>
<dbReference type="Proteomes" id="UP001226691">
    <property type="component" value="Unassembled WGS sequence"/>
</dbReference>
<evidence type="ECO:0000313" key="3">
    <source>
        <dbReference type="Proteomes" id="UP001226691"/>
    </source>
</evidence>
<feature type="transmembrane region" description="Helical" evidence="1">
    <location>
        <begin position="221"/>
        <end position="242"/>
    </location>
</feature>
<dbReference type="RefSeq" id="WP_307486540.1">
    <property type="nucleotide sequence ID" value="NZ_JAUTBF010000001.1"/>
</dbReference>
<comment type="caution">
    <text evidence="2">The sequence shown here is derived from an EMBL/GenBank/DDBJ whole genome shotgun (WGS) entry which is preliminary data.</text>
</comment>
<feature type="transmembrane region" description="Helical" evidence="1">
    <location>
        <begin position="193"/>
        <end position="214"/>
    </location>
</feature>
<feature type="transmembrane region" description="Helical" evidence="1">
    <location>
        <begin position="161"/>
        <end position="181"/>
    </location>
</feature>
<name>A0ABU0TYN1_MICTR</name>
<reference evidence="2 3" key="1">
    <citation type="submission" date="2023-07" db="EMBL/GenBank/DDBJ databases">
        <title>Functional and genomic diversity of the sorghum phyllosphere microbiome.</title>
        <authorList>
            <person name="Shade A."/>
        </authorList>
    </citation>
    <scope>NUCLEOTIDE SEQUENCE [LARGE SCALE GENOMIC DNA]</scope>
    <source>
        <strain evidence="2 3">SORGH_AS_1207</strain>
    </source>
</reference>
<sequence length="306" mass="31707">MTNDQMPDAPARREVAWFLLVGAVGAIVGLLPWLTTGPFLPLQNLENTDDVSRLGPLVLLPFSQYEITTIIVLLVVGGAAAGIVARAQGSRPGLVRGTATVGGLAVVQLVAIVQTALTTRSVLQHRLESIFYLVLLVAVCALVVVVSLLTASLLSSAPRAGAGVALSIGAMAAGIWIGAWMTLPFTFDSPFSAVLPLTFFLGPALVGAAIAWTGIDTVGRVVAAVIGLVLVWVVPPLTTALASSAGSRVLANSLPDMADYGVSVFFAALSMPDLALPSLAVTIVVAVVGLVVRRFLRRRRDASPRG</sequence>
<keyword evidence="1" id="KW-0812">Transmembrane</keyword>
<gene>
    <name evidence="2" type="ORF">QE412_003340</name>
</gene>
<dbReference type="EMBL" id="JAUTBF010000001">
    <property type="protein sequence ID" value="MDQ1124767.1"/>
    <property type="molecule type" value="Genomic_DNA"/>
</dbReference>
<evidence type="ECO:0000313" key="2">
    <source>
        <dbReference type="EMBL" id="MDQ1124767.1"/>
    </source>
</evidence>
<feature type="transmembrane region" description="Helical" evidence="1">
    <location>
        <begin position="97"/>
        <end position="117"/>
    </location>
</feature>
<feature type="transmembrane region" description="Helical" evidence="1">
    <location>
        <begin position="262"/>
        <end position="292"/>
    </location>
</feature>
<accession>A0ABU0TYN1</accession>
<proteinExistence type="predicted"/>
<feature type="transmembrane region" description="Helical" evidence="1">
    <location>
        <begin position="129"/>
        <end position="154"/>
    </location>
</feature>
<evidence type="ECO:0008006" key="4">
    <source>
        <dbReference type="Google" id="ProtNLM"/>
    </source>
</evidence>